<dbReference type="Proteomes" id="UP000005636">
    <property type="component" value="Chromosome"/>
</dbReference>
<evidence type="ECO:0000256" key="8">
    <source>
        <dbReference type="HAMAP-Rule" id="MF_01961"/>
    </source>
</evidence>
<keyword evidence="4 8" id="KW-0560">Oxidoreductase</keyword>
<feature type="compositionally biased region" description="Polar residues" evidence="10">
    <location>
        <begin position="1"/>
        <end position="10"/>
    </location>
</feature>
<dbReference type="Gene3D" id="1.10.520.10">
    <property type="match status" value="2"/>
</dbReference>
<evidence type="ECO:0000259" key="11">
    <source>
        <dbReference type="PROSITE" id="PS50873"/>
    </source>
</evidence>
<feature type="active site" description="Proton acceptor" evidence="8">
    <location>
        <position position="101"/>
    </location>
</feature>
<dbReference type="EC" id="1.11.1.21" evidence="8 9"/>
<evidence type="ECO:0000256" key="6">
    <source>
        <dbReference type="ARBA" id="ARBA00023324"/>
    </source>
</evidence>
<dbReference type="CDD" id="cd08200">
    <property type="entry name" value="catalase_peroxidase_2"/>
    <property type="match status" value="1"/>
</dbReference>
<keyword evidence="1 8" id="KW-0575">Peroxidase</keyword>
<keyword evidence="5 8" id="KW-0408">Iron</keyword>
<dbReference type="PROSITE" id="PS00435">
    <property type="entry name" value="PEROXIDASE_1"/>
    <property type="match status" value="1"/>
</dbReference>
<comment type="subunit">
    <text evidence="8">Homodimer or homotetramer.</text>
</comment>
<evidence type="ECO:0000256" key="3">
    <source>
        <dbReference type="ARBA" id="ARBA00022723"/>
    </source>
</evidence>
<dbReference type="PANTHER" id="PTHR30555:SF6">
    <property type="entry name" value="CATALASE-PEROXIDASE"/>
    <property type="match status" value="1"/>
</dbReference>
<evidence type="ECO:0000256" key="9">
    <source>
        <dbReference type="RuleBase" id="RU003451"/>
    </source>
</evidence>
<dbReference type="InterPro" id="IPR019793">
    <property type="entry name" value="Peroxidases_heam-ligand_BS"/>
</dbReference>
<protein>
    <recommendedName>
        <fullName evidence="8 9">Catalase-peroxidase</fullName>
        <shortName evidence="8">CP</shortName>
        <ecNumber evidence="8 9">1.11.1.21</ecNumber>
    </recommendedName>
    <alternativeName>
        <fullName evidence="8">Peroxidase/catalase</fullName>
    </alternativeName>
</protein>
<feature type="region of interest" description="Disordered" evidence="10">
    <location>
        <begin position="1"/>
        <end position="30"/>
    </location>
</feature>
<accession>A0ABM5MI67</accession>
<dbReference type="Pfam" id="PF00141">
    <property type="entry name" value="peroxidase"/>
    <property type="match status" value="2"/>
</dbReference>
<dbReference type="HAMAP" id="MF_01961">
    <property type="entry name" value="Catal_peroxid"/>
    <property type="match status" value="1"/>
</dbReference>
<feature type="binding site" description="axial binding residue" evidence="8">
    <location>
        <position position="264"/>
    </location>
    <ligand>
        <name>heme b</name>
        <dbReference type="ChEBI" id="CHEBI:60344"/>
    </ligand>
    <ligandPart>
        <name>Fe</name>
        <dbReference type="ChEBI" id="CHEBI:18248"/>
    </ligandPart>
</feature>
<evidence type="ECO:0000313" key="12">
    <source>
        <dbReference type="EMBL" id="AEV19274.1"/>
    </source>
</evidence>
<dbReference type="EMBL" id="CP003125">
    <property type="protein sequence ID" value="AEV19274.1"/>
    <property type="molecule type" value="Genomic_DNA"/>
</dbReference>
<dbReference type="PANTHER" id="PTHR30555">
    <property type="entry name" value="HYDROPEROXIDASE I, BIFUNCTIONAL CATALASE-PEROXIDASE"/>
    <property type="match status" value="1"/>
</dbReference>
<evidence type="ECO:0000256" key="7">
    <source>
        <dbReference type="ARBA" id="ARBA00049145"/>
    </source>
</evidence>
<dbReference type="InterPro" id="IPR019794">
    <property type="entry name" value="Peroxidases_AS"/>
</dbReference>
<dbReference type="RefSeq" id="WP_014195800.1">
    <property type="nucleotide sequence ID" value="NC_016593.1"/>
</dbReference>
<evidence type="ECO:0000313" key="13">
    <source>
        <dbReference type="Proteomes" id="UP000005636"/>
    </source>
</evidence>
<dbReference type="NCBIfam" id="NF011635">
    <property type="entry name" value="PRK15061.1"/>
    <property type="match status" value="1"/>
</dbReference>
<feature type="domain" description="Plant heme peroxidase family profile" evidence="11">
    <location>
        <begin position="134"/>
        <end position="423"/>
    </location>
</feature>
<dbReference type="PROSITE" id="PS00436">
    <property type="entry name" value="PEROXIDASE_2"/>
    <property type="match status" value="1"/>
</dbReference>
<dbReference type="PROSITE" id="PS50873">
    <property type="entry name" value="PEROXIDASE_4"/>
    <property type="match status" value="1"/>
</dbReference>
<comment type="caution">
    <text evidence="8">Lacks conserved residue(s) required for the propagation of feature annotation.</text>
</comment>
<evidence type="ECO:0000256" key="1">
    <source>
        <dbReference type="ARBA" id="ARBA00022559"/>
    </source>
</evidence>
<sequence length="735" mass="82988">MENQNRQNAAQCPFHGSVTNQSSNRTTNKDWWPNQLNLSILHQHDRKTNPHDEEFNYAEEFQKLDYWALKEDLRKLMTESQDWWPADYGHYGPLFIRMAWHSAGTYRIGDGRGGASTGTQRFAPLNSWPDNANLDKARRLLWPIKKKYGNKISWADLFILAGNVAIESMGGKTIGFGGGRVDVWHPEEDVYWGSEKEWLASERYSGDRELENPLAAVQMGLIYVNPEGPDGKPDPKAAARDIRETFRRMGMNDEETVALIAGGHTFGKAHGAGPATHVGPEPEAAPIEAQGLGWISSYGKGKGSDTITSGIEGAWTPTPTQWDTSYFDMLFGYDWWLTKSPAGAWQWMAVDPDEKDLAPDAEDPSKKVPTMMMTTDLALRFDPEYEKIARRFHQNPEEFAEAFARAWFKLTHRDMGPKTRYLGPEVPKEDFIWQDPIPEVDYELTEAEIEEIKAKILNSGLTVSELVKTAWASASTFRNSDKRGGANGARIRLAPQKDWEVNEPERLAKVLSVYEDIQRELPKKVSIADLIVLGGSAAVEKAARDAGFDVKVPFFPGRGDATQEQTDVESFAVLEPFADGFRNYQKQEYSVPPEELLVDKAQLLGLTAPEMTVLVGGLRVLGANYRDLPHGVFTDRIGVLTNDFFVNLLDMNYEWVPTDSGIYEIRNRKTGEVRWTATRVDLIFGSNSILRSYAEFYAQDDNQEKFVRDFINAWVKVMNADRFDLVKKARESVTA</sequence>
<gene>
    <name evidence="8" type="primary">katG</name>
    <name evidence="12" type="ORF">GTCCBUS3UF5_19650</name>
</gene>
<comment type="similarity">
    <text evidence="8 9">Belongs to the peroxidase family. Peroxidase/catalase subfamily.</text>
</comment>
<comment type="function">
    <text evidence="8">Bifunctional enzyme with both catalase and broad-spectrum peroxidase activity.</text>
</comment>
<dbReference type="SUPFAM" id="SSF48113">
    <property type="entry name" value="Heme-dependent peroxidases"/>
    <property type="match status" value="2"/>
</dbReference>
<feature type="site" description="Transition state stabilizer" evidence="8">
    <location>
        <position position="97"/>
    </location>
</feature>
<evidence type="ECO:0000256" key="4">
    <source>
        <dbReference type="ARBA" id="ARBA00023002"/>
    </source>
</evidence>
<evidence type="ECO:0000256" key="2">
    <source>
        <dbReference type="ARBA" id="ARBA00022617"/>
    </source>
</evidence>
<dbReference type="CDD" id="cd00649">
    <property type="entry name" value="catalase_peroxidase_1"/>
    <property type="match status" value="1"/>
</dbReference>
<comment type="catalytic activity">
    <reaction evidence="8 9">
        <text>H2O2 + AH2 = A + 2 H2O</text>
        <dbReference type="Rhea" id="RHEA:30275"/>
        <dbReference type="ChEBI" id="CHEBI:13193"/>
        <dbReference type="ChEBI" id="CHEBI:15377"/>
        <dbReference type="ChEBI" id="CHEBI:16240"/>
        <dbReference type="ChEBI" id="CHEBI:17499"/>
        <dbReference type="EC" id="1.11.1.21"/>
    </reaction>
</comment>
<name>A0ABM5MI67_GEOTH</name>
<dbReference type="InterPro" id="IPR002016">
    <property type="entry name" value="Haem_peroxidase"/>
</dbReference>
<dbReference type="InterPro" id="IPR010255">
    <property type="entry name" value="Haem_peroxidase_sf"/>
</dbReference>
<evidence type="ECO:0000256" key="5">
    <source>
        <dbReference type="ARBA" id="ARBA00023004"/>
    </source>
</evidence>
<reference evidence="12 13" key="1">
    <citation type="submission" date="2011-11" db="EMBL/GenBank/DDBJ databases">
        <title>Complete genome sequence of thermophilic Geobacillus thermoleovorans CCB_US3_UF5.</title>
        <authorList>
            <person name="Muhd Sakaff M.K.L."/>
            <person name="Abdul Rahman A.Y."/>
            <person name="Saito J.A."/>
            <person name="Hou S."/>
            <person name="Alam M."/>
        </authorList>
    </citation>
    <scope>NUCLEOTIDE SEQUENCE [LARGE SCALE GENOMIC DNA]</scope>
    <source>
        <strain evidence="12 13">CCB_US3_UF5</strain>
    </source>
</reference>
<feature type="compositionally biased region" description="Polar residues" evidence="10">
    <location>
        <begin position="17"/>
        <end position="26"/>
    </location>
</feature>
<keyword evidence="6 8" id="KW-0376">Hydrogen peroxide</keyword>
<dbReference type="InterPro" id="IPR000763">
    <property type="entry name" value="Catalase_peroxidase"/>
</dbReference>
<comment type="PTM">
    <text evidence="8">Formation of the three residue Trp-Tyr-Met cross-link is important for the catalase, but not the peroxidase activity of the enzyme.</text>
</comment>
<dbReference type="PRINTS" id="PR00460">
    <property type="entry name" value="BPEROXIDASE"/>
</dbReference>
<keyword evidence="2 8" id="KW-0349">Heme</keyword>
<feature type="cross-link" description="Tryptophyl-tyrosyl-methioninium (Tyr-Met) (with Trp-100)" evidence="8">
    <location>
        <begin position="223"/>
        <end position="249"/>
    </location>
</feature>
<comment type="cofactor">
    <cofactor evidence="8">
        <name>heme b</name>
        <dbReference type="ChEBI" id="CHEBI:60344"/>
    </cofactor>
    <text evidence="8">Binds 1 heme b (iron(II)-protoporphyrin IX) group per dimer.</text>
</comment>
<dbReference type="Gene3D" id="1.10.420.10">
    <property type="entry name" value="Peroxidase, domain 2"/>
    <property type="match status" value="2"/>
</dbReference>
<dbReference type="NCBIfam" id="TIGR00198">
    <property type="entry name" value="cat_per_HPI"/>
    <property type="match status" value="1"/>
</dbReference>
<organism evidence="12 13">
    <name type="scientific">Geobacillus thermoleovorans CCB_US3_UF5</name>
    <dbReference type="NCBI Taxonomy" id="1111068"/>
    <lineage>
        <taxon>Bacteria</taxon>
        <taxon>Bacillati</taxon>
        <taxon>Bacillota</taxon>
        <taxon>Bacilli</taxon>
        <taxon>Bacillales</taxon>
        <taxon>Anoxybacillaceae</taxon>
        <taxon>Geobacillus</taxon>
        <taxon>Geobacillus thermoleovorans group</taxon>
    </lineage>
</organism>
<comment type="catalytic activity">
    <reaction evidence="7 8 9">
        <text>2 H2O2 = O2 + 2 H2O</text>
        <dbReference type="Rhea" id="RHEA:20309"/>
        <dbReference type="ChEBI" id="CHEBI:15377"/>
        <dbReference type="ChEBI" id="CHEBI:15379"/>
        <dbReference type="ChEBI" id="CHEBI:16240"/>
        <dbReference type="EC" id="1.11.1.21"/>
    </reaction>
</comment>
<dbReference type="PRINTS" id="PR00458">
    <property type="entry name" value="PEROXIDASE"/>
</dbReference>
<evidence type="ECO:0000256" key="10">
    <source>
        <dbReference type="SAM" id="MobiDB-lite"/>
    </source>
</evidence>
<keyword evidence="3 8" id="KW-0479">Metal-binding</keyword>
<proteinExistence type="inferred from homology"/>
<keyword evidence="13" id="KW-1185">Reference proteome</keyword>